<organism evidence="8 9">
    <name type="scientific">Aquimarina spongiae</name>
    <dbReference type="NCBI Taxonomy" id="570521"/>
    <lineage>
        <taxon>Bacteria</taxon>
        <taxon>Pseudomonadati</taxon>
        <taxon>Bacteroidota</taxon>
        <taxon>Flavobacteriia</taxon>
        <taxon>Flavobacteriales</taxon>
        <taxon>Flavobacteriaceae</taxon>
        <taxon>Aquimarina</taxon>
    </lineage>
</organism>
<evidence type="ECO:0000256" key="3">
    <source>
        <dbReference type="ARBA" id="ARBA00013194"/>
    </source>
</evidence>
<dbReference type="PROSITE" id="PS50059">
    <property type="entry name" value="FKBP_PPIASE"/>
    <property type="match status" value="1"/>
</dbReference>
<dbReference type="OrthoDB" id="951410at2"/>
<protein>
    <recommendedName>
        <fullName evidence="3 6">peptidylprolyl isomerase</fullName>
        <ecNumber evidence="3 6">5.2.1.8</ecNumber>
    </recommendedName>
</protein>
<evidence type="ECO:0000256" key="4">
    <source>
        <dbReference type="ARBA" id="ARBA00023110"/>
    </source>
</evidence>
<comment type="catalytic activity">
    <reaction evidence="1 6">
        <text>[protein]-peptidylproline (omega=180) = [protein]-peptidylproline (omega=0)</text>
        <dbReference type="Rhea" id="RHEA:16237"/>
        <dbReference type="Rhea" id="RHEA-COMP:10747"/>
        <dbReference type="Rhea" id="RHEA-COMP:10748"/>
        <dbReference type="ChEBI" id="CHEBI:83833"/>
        <dbReference type="ChEBI" id="CHEBI:83834"/>
        <dbReference type="EC" id="5.2.1.8"/>
    </reaction>
</comment>
<dbReference type="InterPro" id="IPR001179">
    <property type="entry name" value="PPIase_FKBP_dom"/>
</dbReference>
<reference evidence="9" key="1">
    <citation type="submission" date="2016-11" db="EMBL/GenBank/DDBJ databases">
        <authorList>
            <person name="Varghese N."/>
            <person name="Submissions S."/>
        </authorList>
    </citation>
    <scope>NUCLEOTIDE SEQUENCE [LARGE SCALE GENOMIC DNA]</scope>
    <source>
        <strain evidence="9">DSM 22623</strain>
    </source>
</reference>
<dbReference type="Gene3D" id="2.40.128.110">
    <property type="entry name" value="Lipid/polyisoprenoid-binding, YceI-like"/>
    <property type="match status" value="1"/>
</dbReference>
<dbReference type="InterPro" id="IPR007372">
    <property type="entry name" value="Lipid/polyisoprenoid-bd_YceI"/>
</dbReference>
<evidence type="ECO:0000256" key="5">
    <source>
        <dbReference type="ARBA" id="ARBA00023235"/>
    </source>
</evidence>
<keyword evidence="9" id="KW-1185">Reference proteome</keyword>
<dbReference type="AlphaFoldDB" id="A0A1M6AX72"/>
<evidence type="ECO:0000313" key="8">
    <source>
        <dbReference type="EMBL" id="SHI41050.1"/>
    </source>
</evidence>
<dbReference type="SUPFAM" id="SSF101874">
    <property type="entry name" value="YceI-like"/>
    <property type="match status" value="1"/>
</dbReference>
<dbReference type="SMART" id="SM00867">
    <property type="entry name" value="YceI"/>
    <property type="match status" value="1"/>
</dbReference>
<dbReference type="InterPro" id="IPR036761">
    <property type="entry name" value="TTHA0802/YceI-like_sf"/>
</dbReference>
<keyword evidence="5 6" id="KW-0413">Isomerase</keyword>
<dbReference type="Gene3D" id="3.10.50.40">
    <property type="match status" value="1"/>
</dbReference>
<sequence length="331" mass="37117">MKLNTENMKNLKIALYTIIIAVLISACKKSSTINSYITTTSGLQYMILKQGIGASVSSGQEILIHESTRYQNDSLVFSSRDNGEPLKILVGGNQVIKGLDEGVVGMKVGEVRKLIVPPALSKRTDEVRFPHPDSTLVYEVELIDIVQKQSILPEKGQVVPVDTLESSIKWTGFYALKLDKHFGTVKLKKGNWVMHEGMITGGEFLMDMETITNTDGKYNEMLVDHLKNEDFFETSVYPLSKLKINRIDYSLHPKFNIEAELTIKGITQPIEFTGEFNVIKGQTVFTSKISINRTRWNIKYGSGSFYDNLGDDVISDTIEFDVIIYAIPRGC</sequence>
<keyword evidence="4 6" id="KW-0697">Rotamase</keyword>
<dbReference type="EC" id="5.2.1.8" evidence="3 6"/>
<name>A0A1M6AX72_9FLAO</name>
<evidence type="ECO:0000256" key="1">
    <source>
        <dbReference type="ARBA" id="ARBA00000971"/>
    </source>
</evidence>
<dbReference type="SUPFAM" id="SSF54534">
    <property type="entry name" value="FKBP-like"/>
    <property type="match status" value="1"/>
</dbReference>
<proteinExistence type="inferred from homology"/>
<dbReference type="Pfam" id="PF04264">
    <property type="entry name" value="YceI"/>
    <property type="match status" value="1"/>
</dbReference>
<accession>A0A1M6AX72</accession>
<gene>
    <name evidence="8" type="ORF">SAMN04488508_101522</name>
</gene>
<evidence type="ECO:0000259" key="7">
    <source>
        <dbReference type="PROSITE" id="PS50059"/>
    </source>
</evidence>
<dbReference type="Proteomes" id="UP000184432">
    <property type="component" value="Unassembled WGS sequence"/>
</dbReference>
<dbReference type="PANTHER" id="PTHR43811:SF19">
    <property type="entry name" value="39 KDA FK506-BINDING NUCLEAR PROTEIN"/>
    <property type="match status" value="1"/>
</dbReference>
<dbReference type="Pfam" id="PF00254">
    <property type="entry name" value="FKBP_C"/>
    <property type="match status" value="1"/>
</dbReference>
<comment type="similarity">
    <text evidence="2">Belongs to the FKBP-type PPIase family.</text>
</comment>
<dbReference type="GO" id="GO:0003755">
    <property type="term" value="F:peptidyl-prolyl cis-trans isomerase activity"/>
    <property type="evidence" value="ECO:0007669"/>
    <property type="project" value="UniProtKB-KW"/>
</dbReference>
<dbReference type="InterPro" id="IPR046357">
    <property type="entry name" value="PPIase_dom_sf"/>
</dbReference>
<evidence type="ECO:0000256" key="2">
    <source>
        <dbReference type="ARBA" id="ARBA00006577"/>
    </source>
</evidence>
<dbReference type="EMBL" id="FQYP01000001">
    <property type="protein sequence ID" value="SHI41050.1"/>
    <property type="molecule type" value="Genomic_DNA"/>
</dbReference>
<evidence type="ECO:0000256" key="6">
    <source>
        <dbReference type="PROSITE-ProRule" id="PRU00277"/>
    </source>
</evidence>
<dbReference type="PROSITE" id="PS51257">
    <property type="entry name" value="PROKAR_LIPOPROTEIN"/>
    <property type="match status" value="1"/>
</dbReference>
<evidence type="ECO:0000313" key="9">
    <source>
        <dbReference type="Proteomes" id="UP000184432"/>
    </source>
</evidence>
<dbReference type="PANTHER" id="PTHR43811">
    <property type="entry name" value="FKBP-TYPE PEPTIDYL-PROLYL CIS-TRANS ISOMERASE FKPA"/>
    <property type="match status" value="1"/>
</dbReference>
<feature type="domain" description="PPIase FKBP-type" evidence="7">
    <location>
        <begin position="59"/>
        <end position="146"/>
    </location>
</feature>